<dbReference type="PROSITE" id="PS50850">
    <property type="entry name" value="MFS"/>
    <property type="match status" value="1"/>
</dbReference>
<feature type="transmembrane region" description="Helical" evidence="6">
    <location>
        <begin position="78"/>
        <end position="101"/>
    </location>
</feature>
<dbReference type="GO" id="GO:0016020">
    <property type="term" value="C:membrane"/>
    <property type="evidence" value="ECO:0007669"/>
    <property type="project" value="UniProtKB-SubCell"/>
</dbReference>
<keyword evidence="3 6" id="KW-0812">Transmembrane</keyword>
<evidence type="ECO:0000256" key="6">
    <source>
        <dbReference type="SAM" id="Phobius"/>
    </source>
</evidence>
<keyword evidence="2" id="KW-0813">Transport</keyword>
<dbReference type="InterPro" id="IPR036259">
    <property type="entry name" value="MFS_trans_sf"/>
</dbReference>
<proteinExistence type="predicted"/>
<evidence type="ECO:0000313" key="8">
    <source>
        <dbReference type="EMBL" id="EQD57607.1"/>
    </source>
</evidence>
<comment type="subcellular location">
    <subcellularLocation>
        <location evidence="1">Membrane</location>
        <topology evidence="1">Multi-pass membrane protein</topology>
    </subcellularLocation>
</comment>
<dbReference type="InterPro" id="IPR020846">
    <property type="entry name" value="MFS_dom"/>
</dbReference>
<keyword evidence="5 6" id="KW-0472">Membrane</keyword>
<evidence type="ECO:0000256" key="3">
    <source>
        <dbReference type="ARBA" id="ARBA00022692"/>
    </source>
</evidence>
<dbReference type="EMBL" id="AUZZ01003197">
    <property type="protein sequence ID" value="EQD57607.1"/>
    <property type="molecule type" value="Genomic_DNA"/>
</dbReference>
<sequence>MFLLAAGVASLVAFAIVETRVTDPMFRFPLFKIKAFTFGTLSTFLSAIGRGGLMFMLIIWLQGIWLPLHGYSFARTPLWAGIFMLPLTVGFLLSGPLSGYLSDRLGARYFATGGMIG</sequence>
<accession>T1AJX2</accession>
<organism evidence="8">
    <name type="scientific">mine drainage metagenome</name>
    <dbReference type="NCBI Taxonomy" id="410659"/>
    <lineage>
        <taxon>unclassified sequences</taxon>
        <taxon>metagenomes</taxon>
        <taxon>ecological metagenomes</taxon>
    </lineage>
</organism>
<name>T1AJX2_9ZZZZ</name>
<feature type="domain" description="Major facilitator superfamily (MFS) profile" evidence="7">
    <location>
        <begin position="35"/>
        <end position="117"/>
    </location>
</feature>
<dbReference type="PANTHER" id="PTHR42718:SF9">
    <property type="entry name" value="MAJOR FACILITATOR SUPERFAMILY MULTIDRUG TRANSPORTER MFSC"/>
    <property type="match status" value="1"/>
</dbReference>
<feature type="non-terminal residue" evidence="8">
    <location>
        <position position="117"/>
    </location>
</feature>
<dbReference type="PANTHER" id="PTHR42718">
    <property type="entry name" value="MAJOR FACILITATOR SUPERFAMILY MULTIDRUG TRANSPORTER MFSC"/>
    <property type="match status" value="1"/>
</dbReference>
<dbReference type="Gene3D" id="1.20.1250.20">
    <property type="entry name" value="MFS general substrate transporter like domains"/>
    <property type="match status" value="1"/>
</dbReference>
<protein>
    <submittedName>
        <fullName evidence="8">Multidrug transporter</fullName>
    </submittedName>
</protein>
<evidence type="ECO:0000256" key="5">
    <source>
        <dbReference type="ARBA" id="ARBA00023136"/>
    </source>
</evidence>
<dbReference type="SUPFAM" id="SSF103473">
    <property type="entry name" value="MFS general substrate transporter"/>
    <property type="match status" value="1"/>
</dbReference>
<comment type="caution">
    <text evidence="8">The sequence shown here is derived from an EMBL/GenBank/DDBJ whole genome shotgun (WGS) entry which is preliminary data.</text>
</comment>
<reference evidence="8" key="1">
    <citation type="submission" date="2013-08" db="EMBL/GenBank/DDBJ databases">
        <authorList>
            <person name="Mendez C."/>
            <person name="Richter M."/>
            <person name="Ferrer M."/>
            <person name="Sanchez J."/>
        </authorList>
    </citation>
    <scope>NUCLEOTIDE SEQUENCE</scope>
</reference>
<reference evidence="8" key="2">
    <citation type="journal article" date="2014" name="ISME J.">
        <title>Microbial stratification in low pH oxic and suboxic macroscopic growths along an acid mine drainage.</title>
        <authorList>
            <person name="Mendez-Garcia C."/>
            <person name="Mesa V."/>
            <person name="Sprenger R.R."/>
            <person name="Richter M."/>
            <person name="Diez M.S."/>
            <person name="Solano J."/>
            <person name="Bargiela R."/>
            <person name="Golyshina O.V."/>
            <person name="Manteca A."/>
            <person name="Ramos J.L."/>
            <person name="Gallego J.R."/>
            <person name="Llorente I."/>
            <person name="Martins Dos Santos V.A."/>
            <person name="Jensen O.N."/>
            <person name="Pelaez A.I."/>
            <person name="Sanchez J."/>
            <person name="Ferrer M."/>
        </authorList>
    </citation>
    <scope>NUCLEOTIDE SEQUENCE</scope>
</reference>
<dbReference type="GO" id="GO:0022857">
    <property type="term" value="F:transmembrane transporter activity"/>
    <property type="evidence" value="ECO:0007669"/>
    <property type="project" value="InterPro"/>
</dbReference>
<evidence type="ECO:0000259" key="7">
    <source>
        <dbReference type="PROSITE" id="PS50850"/>
    </source>
</evidence>
<evidence type="ECO:0000256" key="1">
    <source>
        <dbReference type="ARBA" id="ARBA00004141"/>
    </source>
</evidence>
<dbReference type="AlphaFoldDB" id="T1AJX2"/>
<gene>
    <name evidence="8" type="ORF">B2A_04720</name>
</gene>
<evidence type="ECO:0000256" key="2">
    <source>
        <dbReference type="ARBA" id="ARBA00022448"/>
    </source>
</evidence>
<evidence type="ECO:0000256" key="4">
    <source>
        <dbReference type="ARBA" id="ARBA00022989"/>
    </source>
</evidence>
<feature type="transmembrane region" description="Helical" evidence="6">
    <location>
        <begin position="43"/>
        <end position="66"/>
    </location>
</feature>
<keyword evidence="4 6" id="KW-1133">Transmembrane helix</keyword>